<dbReference type="Gene3D" id="2.70.40.10">
    <property type="match status" value="1"/>
</dbReference>
<feature type="transmembrane region" description="Helical" evidence="1">
    <location>
        <begin position="277"/>
        <end position="295"/>
    </location>
</feature>
<evidence type="ECO:0000256" key="1">
    <source>
        <dbReference type="SAM" id="Phobius"/>
    </source>
</evidence>
<keyword evidence="1" id="KW-0472">Membrane</keyword>
<organism evidence="2 3">
    <name type="scientific">Clostridium botulinum (strain 657 / Type Ba4)</name>
    <dbReference type="NCBI Taxonomy" id="515621"/>
    <lineage>
        <taxon>Bacteria</taxon>
        <taxon>Bacillati</taxon>
        <taxon>Bacillota</taxon>
        <taxon>Clostridia</taxon>
        <taxon>Eubacteriales</taxon>
        <taxon>Clostridiaceae</taxon>
        <taxon>Clostridium</taxon>
    </lineage>
</organism>
<keyword evidence="1" id="KW-0812">Transmembrane</keyword>
<keyword evidence="1" id="KW-1133">Transmembrane helix</keyword>
<evidence type="ECO:0000313" key="2">
    <source>
        <dbReference type="EMBL" id="ACQ54153.1"/>
    </source>
</evidence>
<evidence type="ECO:0000313" key="3">
    <source>
        <dbReference type="Proteomes" id="UP000002333"/>
    </source>
</evidence>
<dbReference type="AlphaFoldDB" id="A0A3F2ZZ23"/>
<dbReference type="SUPFAM" id="SSF51283">
    <property type="entry name" value="dUTPase-like"/>
    <property type="match status" value="1"/>
</dbReference>
<name>A0A3F2ZZ23_CLOB6</name>
<sequence>MLSIVDIQKELGKGINLVPFRDKNIKENSINLSASCYAWTMTNGEVLKNGGKWILSNDNKEEECAEENLKLVKGNSAVYESNGKKEIILLPFSTTLIETEEVLGVENNIGGTYHSKVGLVSQGLGHIGTMLGPNFSGHSLIAIHNVSKEVLSIEVGETFVSLVLNYLNTPIRINNATRNGHLEKLSELGVRLSAKEREFLDADWKSNTTRVREKLKEDKNFREYKDTLQRKKYENVKKYINKNNIIVSLAIIALLAAFYLLASIVDSKLDKPVWVDRFWTVGFSGIFIFVFNPVIKLMKPSQ</sequence>
<dbReference type="KEGG" id="cbi:CLJ_B0846"/>
<feature type="transmembrane region" description="Helical" evidence="1">
    <location>
        <begin position="245"/>
        <end position="265"/>
    </location>
</feature>
<dbReference type="EMBL" id="CP001083">
    <property type="protein sequence ID" value="ACQ54153.1"/>
    <property type="molecule type" value="Genomic_DNA"/>
</dbReference>
<reference evidence="2 3" key="1">
    <citation type="journal article" date="2007" name="PLoS ONE">
        <title>Analysis of the neurotoxin complex genes in Clostridium botulinum A1-A4 and B1 strains: BoNT/A3, /Ba4 and /B1 clusters are located within plasmids.</title>
        <authorList>
            <person name="Smith T.J."/>
            <person name="Hill K.K."/>
            <person name="Foley B.T."/>
            <person name="Detter J.C."/>
            <person name="Munk A.C."/>
            <person name="Bruce D.C."/>
            <person name="Doggett N.A."/>
            <person name="Smith L.A."/>
            <person name="Marks J.D."/>
            <person name="Xie G."/>
            <person name="Brettin T.S."/>
        </authorList>
    </citation>
    <scope>NUCLEOTIDE SEQUENCE [LARGE SCALE GENOMIC DNA]</scope>
    <source>
        <strain evidence="3">657 / Type Ba4</strain>
    </source>
</reference>
<evidence type="ECO:0008006" key="4">
    <source>
        <dbReference type="Google" id="ProtNLM"/>
    </source>
</evidence>
<reference evidence="3" key="2">
    <citation type="submission" date="2008-05" db="EMBL/GenBank/DDBJ databases">
        <title>Genome sequence of Clostridium botulinum Ba4 strain 657.</title>
        <authorList>
            <person name="Shrivastava S."/>
            <person name="Brown J.L."/>
            <person name="Bruce D."/>
            <person name="Detter C."/>
            <person name="Munk C."/>
            <person name="Smith L.A."/>
            <person name="Smith T.J."/>
            <person name="Sutton G."/>
            <person name="Brettin T.S."/>
        </authorList>
    </citation>
    <scope>NUCLEOTIDE SEQUENCE [LARGE SCALE GENOMIC DNA]</scope>
    <source>
        <strain evidence="3">657 / Type Ba4</strain>
    </source>
</reference>
<dbReference type="RefSeq" id="WP_003362144.1">
    <property type="nucleotide sequence ID" value="NC_012658.1"/>
</dbReference>
<gene>
    <name evidence="2" type="ordered locus">CLJ_B0846</name>
</gene>
<protein>
    <recommendedName>
        <fullName evidence="4">Deoxycytidine triphosphate deaminase</fullName>
    </recommendedName>
</protein>
<accession>A0A3F2ZZ23</accession>
<proteinExistence type="predicted"/>
<dbReference type="Proteomes" id="UP000002333">
    <property type="component" value="Chromosome"/>
</dbReference>
<dbReference type="InterPro" id="IPR036157">
    <property type="entry name" value="dUTPase-like_sf"/>
</dbReference>